<dbReference type="eggNOG" id="ENOG502TCEI">
    <property type="taxonomic scope" value="Eukaryota"/>
</dbReference>
<evidence type="ECO:0000256" key="1">
    <source>
        <dbReference type="SAM" id="MobiDB-lite"/>
    </source>
</evidence>
<accession>B4JZX4</accession>
<dbReference type="InParanoid" id="B4JZX4"/>
<protein>
    <submittedName>
        <fullName evidence="2">GH20779</fullName>
    </submittedName>
</protein>
<dbReference type="OMA" id="CICHREA"/>
<dbReference type="Proteomes" id="UP000001070">
    <property type="component" value="Unassembled WGS sequence"/>
</dbReference>
<dbReference type="HOGENOM" id="CLU_125639_1_0_1"/>
<feature type="region of interest" description="Disordered" evidence="1">
    <location>
        <begin position="1"/>
        <end position="25"/>
    </location>
</feature>
<proteinExistence type="predicted"/>
<evidence type="ECO:0000313" key="2">
    <source>
        <dbReference type="EMBL" id="EDV94264.1"/>
    </source>
</evidence>
<evidence type="ECO:0000313" key="3">
    <source>
        <dbReference type="Proteomes" id="UP000001070"/>
    </source>
</evidence>
<name>B4JZX4_DROGR</name>
<dbReference type="PhylomeDB" id="B4JZX4"/>
<reference evidence="2 3" key="1">
    <citation type="journal article" date="2007" name="Nature">
        <title>Evolution of genes and genomes on the Drosophila phylogeny.</title>
        <authorList>
            <consortium name="Drosophila 12 Genomes Consortium"/>
            <person name="Clark A.G."/>
            <person name="Eisen M.B."/>
            <person name="Smith D.R."/>
            <person name="Bergman C.M."/>
            <person name="Oliver B."/>
            <person name="Markow T.A."/>
            <person name="Kaufman T.C."/>
            <person name="Kellis M."/>
            <person name="Gelbart W."/>
            <person name="Iyer V.N."/>
            <person name="Pollard D.A."/>
            <person name="Sackton T.B."/>
            <person name="Larracuente A.M."/>
            <person name="Singh N.D."/>
            <person name="Abad J.P."/>
            <person name="Abt D.N."/>
            <person name="Adryan B."/>
            <person name="Aguade M."/>
            <person name="Akashi H."/>
            <person name="Anderson W.W."/>
            <person name="Aquadro C.F."/>
            <person name="Ardell D.H."/>
            <person name="Arguello R."/>
            <person name="Artieri C.G."/>
            <person name="Barbash D.A."/>
            <person name="Barker D."/>
            <person name="Barsanti P."/>
            <person name="Batterham P."/>
            <person name="Batzoglou S."/>
            <person name="Begun D."/>
            <person name="Bhutkar A."/>
            <person name="Blanco E."/>
            <person name="Bosak S.A."/>
            <person name="Bradley R.K."/>
            <person name="Brand A.D."/>
            <person name="Brent M.R."/>
            <person name="Brooks A.N."/>
            <person name="Brown R.H."/>
            <person name="Butlin R.K."/>
            <person name="Caggese C."/>
            <person name="Calvi B.R."/>
            <person name="Bernardo de Carvalho A."/>
            <person name="Caspi A."/>
            <person name="Castrezana S."/>
            <person name="Celniker S.E."/>
            <person name="Chang J.L."/>
            <person name="Chapple C."/>
            <person name="Chatterji S."/>
            <person name="Chinwalla A."/>
            <person name="Civetta A."/>
            <person name="Clifton S.W."/>
            <person name="Comeron J.M."/>
            <person name="Costello J.C."/>
            <person name="Coyne J.A."/>
            <person name="Daub J."/>
            <person name="David R.G."/>
            <person name="Delcher A.L."/>
            <person name="Delehaunty K."/>
            <person name="Do C.B."/>
            <person name="Ebling H."/>
            <person name="Edwards K."/>
            <person name="Eickbush T."/>
            <person name="Evans J.D."/>
            <person name="Filipski A."/>
            <person name="Findeiss S."/>
            <person name="Freyhult E."/>
            <person name="Fulton L."/>
            <person name="Fulton R."/>
            <person name="Garcia A.C."/>
            <person name="Gardiner A."/>
            <person name="Garfield D.A."/>
            <person name="Garvin B.E."/>
            <person name="Gibson G."/>
            <person name="Gilbert D."/>
            <person name="Gnerre S."/>
            <person name="Godfrey J."/>
            <person name="Good R."/>
            <person name="Gotea V."/>
            <person name="Gravely B."/>
            <person name="Greenberg A.J."/>
            <person name="Griffiths-Jones S."/>
            <person name="Gross S."/>
            <person name="Guigo R."/>
            <person name="Gustafson E.A."/>
            <person name="Haerty W."/>
            <person name="Hahn M.W."/>
            <person name="Halligan D.L."/>
            <person name="Halpern A.L."/>
            <person name="Halter G.M."/>
            <person name="Han M.V."/>
            <person name="Heger A."/>
            <person name="Hillier L."/>
            <person name="Hinrichs A.S."/>
            <person name="Holmes I."/>
            <person name="Hoskins R.A."/>
            <person name="Hubisz M.J."/>
            <person name="Hultmark D."/>
            <person name="Huntley M.A."/>
            <person name="Jaffe D.B."/>
            <person name="Jagadeeshan S."/>
            <person name="Jeck W.R."/>
            <person name="Johnson J."/>
            <person name="Jones C.D."/>
            <person name="Jordan W.C."/>
            <person name="Karpen G.H."/>
            <person name="Kataoka E."/>
            <person name="Keightley P.D."/>
            <person name="Kheradpour P."/>
            <person name="Kirkness E.F."/>
            <person name="Koerich L.B."/>
            <person name="Kristiansen K."/>
            <person name="Kudrna D."/>
            <person name="Kulathinal R.J."/>
            <person name="Kumar S."/>
            <person name="Kwok R."/>
            <person name="Lander E."/>
            <person name="Langley C.H."/>
            <person name="Lapoint R."/>
            <person name="Lazzaro B.P."/>
            <person name="Lee S.J."/>
            <person name="Levesque L."/>
            <person name="Li R."/>
            <person name="Lin C.F."/>
            <person name="Lin M.F."/>
            <person name="Lindblad-Toh K."/>
            <person name="Llopart A."/>
            <person name="Long M."/>
            <person name="Low L."/>
            <person name="Lozovsky E."/>
            <person name="Lu J."/>
            <person name="Luo M."/>
            <person name="Machado C.A."/>
            <person name="Makalowski W."/>
            <person name="Marzo M."/>
            <person name="Matsuda M."/>
            <person name="Matzkin L."/>
            <person name="McAllister B."/>
            <person name="McBride C.S."/>
            <person name="McKernan B."/>
            <person name="McKernan K."/>
            <person name="Mendez-Lago M."/>
            <person name="Minx P."/>
            <person name="Mollenhauer M.U."/>
            <person name="Montooth K."/>
            <person name="Mount S.M."/>
            <person name="Mu X."/>
            <person name="Myers E."/>
            <person name="Negre B."/>
            <person name="Newfeld S."/>
            <person name="Nielsen R."/>
            <person name="Noor M.A."/>
            <person name="O'Grady P."/>
            <person name="Pachter L."/>
            <person name="Papaceit M."/>
            <person name="Parisi M.J."/>
            <person name="Parisi M."/>
            <person name="Parts L."/>
            <person name="Pedersen J.S."/>
            <person name="Pesole G."/>
            <person name="Phillippy A.M."/>
            <person name="Ponting C.P."/>
            <person name="Pop M."/>
            <person name="Porcelli D."/>
            <person name="Powell J.R."/>
            <person name="Prohaska S."/>
            <person name="Pruitt K."/>
            <person name="Puig M."/>
            <person name="Quesneville H."/>
            <person name="Ram K.R."/>
            <person name="Rand D."/>
            <person name="Rasmussen M.D."/>
            <person name="Reed L.K."/>
            <person name="Reenan R."/>
            <person name="Reily A."/>
            <person name="Remington K.A."/>
            <person name="Rieger T.T."/>
            <person name="Ritchie M.G."/>
            <person name="Robin C."/>
            <person name="Rogers Y.H."/>
            <person name="Rohde C."/>
            <person name="Rozas J."/>
            <person name="Rubenfield M.J."/>
            <person name="Ruiz A."/>
            <person name="Russo S."/>
            <person name="Salzberg S.L."/>
            <person name="Sanchez-Gracia A."/>
            <person name="Saranga D.J."/>
            <person name="Sato H."/>
            <person name="Schaeffer S.W."/>
            <person name="Schatz M.C."/>
            <person name="Schlenke T."/>
            <person name="Schwartz R."/>
            <person name="Segarra C."/>
            <person name="Singh R.S."/>
            <person name="Sirot L."/>
            <person name="Sirota M."/>
            <person name="Sisneros N.B."/>
            <person name="Smith C.D."/>
            <person name="Smith T.F."/>
            <person name="Spieth J."/>
            <person name="Stage D.E."/>
            <person name="Stark A."/>
            <person name="Stephan W."/>
            <person name="Strausberg R.L."/>
            <person name="Strempel S."/>
            <person name="Sturgill D."/>
            <person name="Sutton G."/>
            <person name="Sutton G.G."/>
            <person name="Tao W."/>
            <person name="Teichmann S."/>
            <person name="Tobari Y.N."/>
            <person name="Tomimura Y."/>
            <person name="Tsolas J.M."/>
            <person name="Valente V.L."/>
            <person name="Venter E."/>
            <person name="Venter J.C."/>
            <person name="Vicario S."/>
            <person name="Vieira F.G."/>
            <person name="Vilella A.J."/>
            <person name="Villasante A."/>
            <person name="Walenz B."/>
            <person name="Wang J."/>
            <person name="Wasserman M."/>
            <person name="Watts T."/>
            <person name="Wilson D."/>
            <person name="Wilson R.K."/>
            <person name="Wing R.A."/>
            <person name="Wolfner M.F."/>
            <person name="Wong A."/>
            <person name="Wong G.K."/>
            <person name="Wu C.I."/>
            <person name="Wu G."/>
            <person name="Yamamoto D."/>
            <person name="Yang H.P."/>
            <person name="Yang S.P."/>
            <person name="Yorke J.A."/>
            <person name="Yoshida K."/>
            <person name="Zdobnov E."/>
            <person name="Zhang P."/>
            <person name="Zhang Y."/>
            <person name="Zimin A.V."/>
            <person name="Baldwin J."/>
            <person name="Abdouelleil A."/>
            <person name="Abdulkadir J."/>
            <person name="Abebe A."/>
            <person name="Abera B."/>
            <person name="Abreu J."/>
            <person name="Acer S.C."/>
            <person name="Aftuck L."/>
            <person name="Alexander A."/>
            <person name="An P."/>
            <person name="Anderson E."/>
            <person name="Anderson S."/>
            <person name="Arachi H."/>
            <person name="Azer M."/>
            <person name="Bachantsang P."/>
            <person name="Barry A."/>
            <person name="Bayul T."/>
            <person name="Berlin A."/>
            <person name="Bessette D."/>
            <person name="Bloom T."/>
            <person name="Blye J."/>
            <person name="Boguslavskiy L."/>
            <person name="Bonnet C."/>
            <person name="Boukhgalter B."/>
            <person name="Bourzgui I."/>
            <person name="Brown A."/>
            <person name="Cahill P."/>
            <person name="Channer S."/>
            <person name="Cheshatsang Y."/>
            <person name="Chuda L."/>
            <person name="Citroen M."/>
            <person name="Collymore A."/>
            <person name="Cooke P."/>
            <person name="Costello M."/>
            <person name="D'Aco K."/>
            <person name="Daza R."/>
            <person name="De Haan G."/>
            <person name="DeGray S."/>
            <person name="DeMaso C."/>
            <person name="Dhargay N."/>
            <person name="Dooley K."/>
            <person name="Dooley E."/>
            <person name="Doricent M."/>
            <person name="Dorje P."/>
            <person name="Dorjee K."/>
            <person name="Dupes A."/>
            <person name="Elong R."/>
            <person name="Falk J."/>
            <person name="Farina A."/>
            <person name="Faro S."/>
            <person name="Ferguson D."/>
            <person name="Fisher S."/>
            <person name="Foley C.D."/>
            <person name="Franke A."/>
            <person name="Friedrich D."/>
            <person name="Gadbois L."/>
            <person name="Gearin G."/>
            <person name="Gearin C.R."/>
            <person name="Giannoukos G."/>
            <person name="Goode T."/>
            <person name="Graham J."/>
            <person name="Grandbois E."/>
            <person name="Grewal S."/>
            <person name="Gyaltsen K."/>
            <person name="Hafez N."/>
            <person name="Hagos B."/>
            <person name="Hall J."/>
            <person name="Henson C."/>
            <person name="Hollinger A."/>
            <person name="Honan T."/>
            <person name="Huard M.D."/>
            <person name="Hughes L."/>
            <person name="Hurhula B."/>
            <person name="Husby M.E."/>
            <person name="Kamat A."/>
            <person name="Kanga B."/>
            <person name="Kashin S."/>
            <person name="Khazanovich D."/>
            <person name="Kisner P."/>
            <person name="Lance K."/>
            <person name="Lara M."/>
            <person name="Lee W."/>
            <person name="Lennon N."/>
            <person name="Letendre F."/>
            <person name="LeVine R."/>
            <person name="Lipovsky A."/>
            <person name="Liu X."/>
            <person name="Liu J."/>
            <person name="Liu S."/>
            <person name="Lokyitsang T."/>
            <person name="Lokyitsang Y."/>
            <person name="Lubonja R."/>
            <person name="Lui A."/>
            <person name="MacDonald P."/>
            <person name="Magnisalis V."/>
            <person name="Maru K."/>
            <person name="Matthews C."/>
            <person name="McCusker W."/>
            <person name="McDonough S."/>
            <person name="Mehta T."/>
            <person name="Meldrim J."/>
            <person name="Meneus L."/>
            <person name="Mihai O."/>
            <person name="Mihalev A."/>
            <person name="Mihova T."/>
            <person name="Mittelman R."/>
            <person name="Mlenga V."/>
            <person name="Montmayeur A."/>
            <person name="Mulrain L."/>
            <person name="Navidi A."/>
            <person name="Naylor J."/>
            <person name="Negash T."/>
            <person name="Nguyen T."/>
            <person name="Nguyen N."/>
            <person name="Nicol R."/>
            <person name="Norbu C."/>
            <person name="Norbu N."/>
            <person name="Novod N."/>
            <person name="O'Neill B."/>
            <person name="Osman S."/>
            <person name="Markiewicz E."/>
            <person name="Oyono O.L."/>
            <person name="Patti C."/>
            <person name="Phunkhang P."/>
            <person name="Pierre F."/>
            <person name="Priest M."/>
            <person name="Raghuraman S."/>
            <person name="Rege F."/>
            <person name="Reyes R."/>
            <person name="Rise C."/>
            <person name="Rogov P."/>
            <person name="Ross K."/>
            <person name="Ryan E."/>
            <person name="Settipalli S."/>
            <person name="Shea T."/>
            <person name="Sherpa N."/>
            <person name="Shi L."/>
            <person name="Shih D."/>
            <person name="Sparrow T."/>
            <person name="Spaulding J."/>
            <person name="Stalker J."/>
            <person name="Stange-Thomann N."/>
            <person name="Stavropoulos S."/>
            <person name="Stone C."/>
            <person name="Strader C."/>
            <person name="Tesfaye S."/>
            <person name="Thomson T."/>
            <person name="Thoulutsang Y."/>
            <person name="Thoulutsang D."/>
            <person name="Topham K."/>
            <person name="Topping I."/>
            <person name="Tsamla T."/>
            <person name="Vassiliev H."/>
            <person name="Vo A."/>
            <person name="Wangchuk T."/>
            <person name="Wangdi T."/>
            <person name="Weiand M."/>
            <person name="Wilkinson J."/>
            <person name="Wilson A."/>
            <person name="Yadav S."/>
            <person name="Young G."/>
            <person name="Yu Q."/>
            <person name="Zembek L."/>
            <person name="Zhong D."/>
            <person name="Zimmer A."/>
            <person name="Zwirko Z."/>
            <person name="Jaffe D.B."/>
            <person name="Alvarez P."/>
            <person name="Brockman W."/>
            <person name="Butler J."/>
            <person name="Chin C."/>
            <person name="Gnerre S."/>
            <person name="Grabherr M."/>
            <person name="Kleber M."/>
            <person name="Mauceli E."/>
            <person name="MacCallum I."/>
        </authorList>
    </citation>
    <scope>NUCLEOTIDE SEQUENCE [LARGE SCALE GENOMIC DNA]</scope>
    <source>
        <strain evidence="3">Tucson 15287-2541.00</strain>
    </source>
</reference>
<gene>
    <name evidence="2" type="primary">Dgri\GH20779</name>
    <name evidence="2" type="ORF">Dgri_GH20779</name>
</gene>
<dbReference type="FunCoup" id="B4JZX4">
    <property type="interactions" value="9"/>
</dbReference>
<keyword evidence="3" id="KW-1185">Reference proteome</keyword>
<sequence>MPTSTNAKSKKDVDPNNNENDSLKKTSKLKFELPANYKYEVQECICFRPKAAFECRRCNHYICGRICEVCQQHPMVTFLMDFHCCPCCSAPTTDIKLSQLSLEEIHKIEDGILPGDNDDFN</sequence>
<dbReference type="EMBL" id="CH916381">
    <property type="protein sequence ID" value="EDV94264.1"/>
    <property type="molecule type" value="Genomic_DNA"/>
</dbReference>
<dbReference type="AlphaFoldDB" id="B4JZX4"/>
<organism evidence="3">
    <name type="scientific">Drosophila grimshawi</name>
    <name type="common">Hawaiian fruit fly</name>
    <name type="synonym">Idiomyia grimshawi</name>
    <dbReference type="NCBI Taxonomy" id="7222"/>
    <lineage>
        <taxon>Eukaryota</taxon>
        <taxon>Metazoa</taxon>
        <taxon>Ecdysozoa</taxon>
        <taxon>Arthropoda</taxon>
        <taxon>Hexapoda</taxon>
        <taxon>Insecta</taxon>
        <taxon>Pterygota</taxon>
        <taxon>Neoptera</taxon>
        <taxon>Endopterygota</taxon>
        <taxon>Diptera</taxon>
        <taxon>Brachycera</taxon>
        <taxon>Muscomorpha</taxon>
        <taxon>Ephydroidea</taxon>
        <taxon>Drosophilidae</taxon>
        <taxon>Drosophila</taxon>
        <taxon>Hawaiian Drosophila</taxon>
    </lineage>
</organism>
<dbReference type="OrthoDB" id="7811679at2759"/>